<evidence type="ECO:0000256" key="3">
    <source>
        <dbReference type="SAM" id="Phobius"/>
    </source>
</evidence>
<feature type="region of interest" description="Disordered" evidence="2">
    <location>
        <begin position="606"/>
        <end position="654"/>
    </location>
</feature>
<dbReference type="VEuPathDB" id="ToxoDB:EMH_0083910"/>
<keyword evidence="5" id="KW-1185">Reference proteome</keyword>
<feature type="transmembrane region" description="Helical" evidence="3">
    <location>
        <begin position="47"/>
        <end position="69"/>
    </location>
</feature>
<keyword evidence="1" id="KW-0175">Coiled coil</keyword>
<reference evidence="4" key="1">
    <citation type="submission" date="2013-10" db="EMBL/GenBank/DDBJ databases">
        <title>Genomic analysis of the causative agents of coccidiosis in chickens.</title>
        <authorList>
            <person name="Reid A.J."/>
            <person name="Blake D."/>
            <person name="Billington K."/>
            <person name="Browne H."/>
            <person name="Dunn M."/>
            <person name="Hung S."/>
            <person name="Kawahara F."/>
            <person name="Miranda-Saavedra D."/>
            <person name="Mourier T."/>
            <person name="Nagra H."/>
            <person name="Otto T.D."/>
            <person name="Rawlings N."/>
            <person name="Sanchez A."/>
            <person name="Sanders M."/>
            <person name="Subramaniam C."/>
            <person name="Tay Y."/>
            <person name="Dear P."/>
            <person name="Doerig C."/>
            <person name="Gruber A."/>
            <person name="Parkinson J."/>
            <person name="Shirley M."/>
            <person name="Wan K.L."/>
            <person name="Berriman M."/>
            <person name="Tomley F."/>
            <person name="Pain A."/>
        </authorList>
    </citation>
    <scope>NUCLEOTIDE SEQUENCE [LARGE SCALE GENOMIC DNA]</scope>
    <source>
        <strain evidence="4">Houghton</strain>
    </source>
</reference>
<evidence type="ECO:0000256" key="2">
    <source>
        <dbReference type="SAM" id="MobiDB-lite"/>
    </source>
</evidence>
<dbReference type="EMBL" id="HG685420">
    <property type="protein sequence ID" value="CDJ33583.1"/>
    <property type="molecule type" value="Genomic_DNA"/>
</dbReference>
<gene>
    <name evidence="4" type="ORF">EMH_0083910</name>
</gene>
<feature type="coiled-coil region" evidence="1">
    <location>
        <begin position="213"/>
        <end position="247"/>
    </location>
</feature>
<accession>U6KDM1</accession>
<protein>
    <submittedName>
        <fullName evidence="4">Uncharacterized protein</fullName>
    </submittedName>
</protein>
<feature type="compositionally biased region" description="Low complexity" evidence="2">
    <location>
        <begin position="606"/>
        <end position="638"/>
    </location>
</feature>
<dbReference type="AlphaFoldDB" id="U6KDM1"/>
<keyword evidence="3" id="KW-0472">Membrane</keyword>
<dbReference type="Proteomes" id="UP000030744">
    <property type="component" value="Unassembled WGS sequence"/>
</dbReference>
<evidence type="ECO:0000256" key="1">
    <source>
        <dbReference type="SAM" id="Coils"/>
    </source>
</evidence>
<dbReference type="OrthoDB" id="352226at2759"/>
<dbReference type="RefSeq" id="XP_013356147.1">
    <property type="nucleotide sequence ID" value="XM_013500693.1"/>
</dbReference>
<proteinExistence type="predicted"/>
<keyword evidence="3" id="KW-1133">Transmembrane helix</keyword>
<organism evidence="4 5">
    <name type="scientific">Eimeria mitis</name>
    <dbReference type="NCBI Taxonomy" id="44415"/>
    <lineage>
        <taxon>Eukaryota</taxon>
        <taxon>Sar</taxon>
        <taxon>Alveolata</taxon>
        <taxon>Apicomplexa</taxon>
        <taxon>Conoidasida</taxon>
        <taxon>Coccidia</taxon>
        <taxon>Eucoccidiorida</taxon>
        <taxon>Eimeriorina</taxon>
        <taxon>Eimeriidae</taxon>
        <taxon>Eimeria</taxon>
    </lineage>
</organism>
<name>U6KDM1_9EIME</name>
<sequence>MGCIVSTAQGGVRDVAEEDLDEDLVIALPHGLGCLYTRTRRRRDEGLPLDLLALSVLLATGVLCGLGSVSELSLLGRLLVRLQEWAAALRFLTETLPQLRSGNNGGAPAASEPLPSVSIGALQLLLTEARPCPRIRVPCSLAAERLLLKGQQLQQQMIVALVQAERDAAEQLKQHEALHQARKHREQILLLQPQQQLHLGDAVGQDHRFREELQQAEAGVAAAEAAHAAAEAAVARSNQQLLDLEQQLHSSGIGGLQYEPLFHELVAACAWQREAEALAACIEMESDASRQQQQQAGLVSNQKPLPPAYRNTAHLWRMVQVYEPLQRVLEFEKRVRELQVVGPLPQLVLAEGGSASAPVVLPATKGPAALLEQNSQQQQPQQQRLSWAEWLSLVEAASNLGLDVESATLVKQLHARAVMLQQKVQSAVTAQPIPSLEAARVMLMEASNLPVETAGIGAVSAAIAAVDAWEQKAEAALQQLQQQLQLQQLQQRCGLPPQQLLQLQQNQAPRTDALWALIDEASKLPIAPEGIPAYVRLKKTAEEADKKLLSDRNVAQQLLLLQQLKDAAAAPAPDAALQQQQQQLLLLQKGLHSAAAAAAASSGEPSALLQAQQQPQQQAFQQPLQQQQQPCSKLNSSRSSKHSSSRCSNSSSKTNLCCRLVP</sequence>
<evidence type="ECO:0000313" key="5">
    <source>
        <dbReference type="Proteomes" id="UP000030744"/>
    </source>
</evidence>
<dbReference type="GeneID" id="25382762"/>
<reference evidence="4" key="2">
    <citation type="submission" date="2013-10" db="EMBL/GenBank/DDBJ databases">
        <authorList>
            <person name="Aslett M."/>
        </authorList>
    </citation>
    <scope>NUCLEOTIDE SEQUENCE [LARGE SCALE GENOMIC DNA]</scope>
    <source>
        <strain evidence="4">Houghton</strain>
    </source>
</reference>
<evidence type="ECO:0000313" key="4">
    <source>
        <dbReference type="EMBL" id="CDJ33583.1"/>
    </source>
</evidence>
<keyword evidence="3" id="KW-0812">Transmembrane</keyword>